<gene>
    <name evidence="1" type="ORF">METZ01_LOCUS293997</name>
</gene>
<accession>A0A382LX92</accession>
<name>A0A382LX92_9ZZZZ</name>
<protein>
    <submittedName>
        <fullName evidence="1">Uncharacterized protein</fullName>
    </submittedName>
</protein>
<sequence length="24" mass="2892">SLQKKTHKVYLLRIFPRKEISYGS</sequence>
<reference evidence="1" key="1">
    <citation type="submission" date="2018-05" db="EMBL/GenBank/DDBJ databases">
        <authorList>
            <person name="Lanie J.A."/>
            <person name="Ng W.-L."/>
            <person name="Kazmierczak K.M."/>
            <person name="Andrzejewski T.M."/>
            <person name="Davidsen T.M."/>
            <person name="Wayne K.J."/>
            <person name="Tettelin H."/>
            <person name="Glass J.I."/>
            <person name="Rusch D."/>
            <person name="Podicherti R."/>
            <person name="Tsui H.-C.T."/>
            <person name="Winkler M.E."/>
        </authorList>
    </citation>
    <scope>NUCLEOTIDE SEQUENCE</scope>
</reference>
<dbReference type="AlphaFoldDB" id="A0A382LX92"/>
<proteinExistence type="predicted"/>
<organism evidence="1">
    <name type="scientific">marine metagenome</name>
    <dbReference type="NCBI Taxonomy" id="408172"/>
    <lineage>
        <taxon>unclassified sequences</taxon>
        <taxon>metagenomes</taxon>
        <taxon>ecological metagenomes</taxon>
    </lineage>
</organism>
<evidence type="ECO:0000313" key="1">
    <source>
        <dbReference type="EMBL" id="SVC41143.1"/>
    </source>
</evidence>
<feature type="non-terminal residue" evidence="1">
    <location>
        <position position="1"/>
    </location>
</feature>
<dbReference type="EMBL" id="UINC01089779">
    <property type="protein sequence ID" value="SVC41143.1"/>
    <property type="molecule type" value="Genomic_DNA"/>
</dbReference>